<gene>
    <name evidence="2" type="ORF">SAMN05444359_12035</name>
</gene>
<dbReference type="OrthoDB" id="1493451at2"/>
<evidence type="ECO:0000256" key="1">
    <source>
        <dbReference type="SAM" id="SignalP"/>
    </source>
</evidence>
<protein>
    <submittedName>
        <fullName evidence="2">Uncharacterized protein</fullName>
    </submittedName>
</protein>
<proteinExistence type="predicted"/>
<evidence type="ECO:0000313" key="3">
    <source>
        <dbReference type="Proteomes" id="UP000199021"/>
    </source>
</evidence>
<name>A0A1H9KBJ0_9BACT</name>
<keyword evidence="1" id="KW-0732">Signal</keyword>
<dbReference type="AlphaFoldDB" id="A0A1H9KBJ0"/>
<feature type="signal peptide" evidence="1">
    <location>
        <begin position="1"/>
        <end position="22"/>
    </location>
</feature>
<keyword evidence="3" id="KW-1185">Reference proteome</keyword>
<sequence length="168" mass="18621">MNAAVRTLLFLSLLCTCGSAQAQRGQIVPPFLQETTAPATVEMEGETYVLPDFSITPAFGGGGGELISQTPLGYLATRRTNTGLRLELRRVRDVFRASEYFRSTPNPLLVTEGLGRTPNGPVFDFTQSAPHLAFFCRLEINEKAGFVIPAKFRLGAHRYWQDNLLREN</sequence>
<dbReference type="InParanoid" id="A0A1H9KBJ0"/>
<dbReference type="RefSeq" id="WP_090170668.1">
    <property type="nucleotide sequence ID" value="NZ_FOFB01000020.1"/>
</dbReference>
<reference evidence="3" key="1">
    <citation type="submission" date="2016-10" db="EMBL/GenBank/DDBJ databases">
        <authorList>
            <person name="Varghese N."/>
            <person name="Submissions S."/>
        </authorList>
    </citation>
    <scope>NUCLEOTIDE SEQUENCE [LARGE SCALE GENOMIC DNA]</scope>
    <source>
        <strain evidence="3">DSM 24740</strain>
    </source>
</reference>
<organism evidence="2 3">
    <name type="scientific">Neolewinella agarilytica</name>
    <dbReference type="NCBI Taxonomy" id="478744"/>
    <lineage>
        <taxon>Bacteria</taxon>
        <taxon>Pseudomonadati</taxon>
        <taxon>Bacteroidota</taxon>
        <taxon>Saprospiria</taxon>
        <taxon>Saprospirales</taxon>
        <taxon>Lewinellaceae</taxon>
        <taxon>Neolewinella</taxon>
    </lineage>
</organism>
<dbReference type="Proteomes" id="UP000199021">
    <property type="component" value="Unassembled WGS sequence"/>
</dbReference>
<evidence type="ECO:0000313" key="2">
    <source>
        <dbReference type="EMBL" id="SEQ96514.1"/>
    </source>
</evidence>
<dbReference type="EMBL" id="FOFB01000020">
    <property type="protein sequence ID" value="SEQ96514.1"/>
    <property type="molecule type" value="Genomic_DNA"/>
</dbReference>
<feature type="chain" id="PRO_5011628946" evidence="1">
    <location>
        <begin position="23"/>
        <end position="168"/>
    </location>
</feature>
<dbReference type="STRING" id="478744.SAMN05444359_12035"/>
<accession>A0A1H9KBJ0</accession>